<keyword evidence="2" id="KW-1185">Reference proteome</keyword>
<dbReference type="Gramene" id="Zm00001eb380220_T001">
    <property type="protein sequence ID" value="Zm00001eb380220_P001"/>
    <property type="gene ID" value="Zm00001eb380220"/>
</dbReference>
<evidence type="ECO:0000313" key="1">
    <source>
        <dbReference type="EnsemblPlants" id="Zm00001eb380220_P001"/>
    </source>
</evidence>
<reference evidence="1" key="3">
    <citation type="submission" date="2021-05" db="UniProtKB">
        <authorList>
            <consortium name="EnsemblPlants"/>
        </authorList>
    </citation>
    <scope>IDENTIFICATION</scope>
    <source>
        <strain evidence="1">cv. B73</strain>
    </source>
</reference>
<reference evidence="1" key="2">
    <citation type="submission" date="2019-07" db="EMBL/GenBank/DDBJ databases">
        <authorList>
            <person name="Seetharam A."/>
            <person name="Woodhouse M."/>
            <person name="Cannon E."/>
        </authorList>
    </citation>
    <scope>NUCLEOTIDE SEQUENCE [LARGE SCALE GENOMIC DNA]</scope>
    <source>
        <strain evidence="1">cv. B73</strain>
    </source>
</reference>
<name>A0A804R4L9_MAIZE</name>
<dbReference type="InParanoid" id="A0A804R4L9"/>
<accession>A0A804R4L9</accession>
<dbReference type="EnsemblPlants" id="Zm00001eb380220_T001">
    <property type="protein sequence ID" value="Zm00001eb380220_P001"/>
    <property type="gene ID" value="Zm00001eb380220"/>
</dbReference>
<protein>
    <submittedName>
        <fullName evidence="1">Uncharacterized protein</fullName>
    </submittedName>
</protein>
<sequence length="123" mass="13484">MASEHGEAMAAQIELAARHDIHGRELDVGHGDEGSTAHGKVNDALWIWRSLQGFMGRTASEHGEATAARIELVARHDVHGRELDVGHGDEGSTAHGKVNDARWIWRSGVHGRTGDWPTNLIWQ</sequence>
<dbReference type="Proteomes" id="UP000007305">
    <property type="component" value="Chromosome 9"/>
</dbReference>
<dbReference type="AlphaFoldDB" id="A0A804R4L9"/>
<reference evidence="2" key="1">
    <citation type="journal article" date="2009" name="Science">
        <title>The B73 maize genome: complexity, diversity, and dynamics.</title>
        <authorList>
            <person name="Schnable P.S."/>
            <person name="Ware D."/>
            <person name="Fulton R.S."/>
            <person name="Stein J.C."/>
            <person name="Wei F."/>
            <person name="Pasternak S."/>
            <person name="Liang C."/>
            <person name="Zhang J."/>
            <person name="Fulton L."/>
            <person name="Graves T.A."/>
            <person name="Minx P."/>
            <person name="Reily A.D."/>
            <person name="Courtney L."/>
            <person name="Kruchowski S.S."/>
            <person name="Tomlinson C."/>
            <person name="Strong C."/>
            <person name="Delehaunty K."/>
            <person name="Fronick C."/>
            <person name="Courtney B."/>
            <person name="Rock S.M."/>
            <person name="Belter E."/>
            <person name="Du F."/>
            <person name="Kim K."/>
            <person name="Abbott R.M."/>
            <person name="Cotton M."/>
            <person name="Levy A."/>
            <person name="Marchetto P."/>
            <person name="Ochoa K."/>
            <person name="Jackson S.M."/>
            <person name="Gillam B."/>
            <person name="Chen W."/>
            <person name="Yan L."/>
            <person name="Higginbotham J."/>
            <person name="Cardenas M."/>
            <person name="Waligorski J."/>
            <person name="Applebaum E."/>
            <person name="Phelps L."/>
            <person name="Falcone J."/>
            <person name="Kanchi K."/>
            <person name="Thane T."/>
            <person name="Scimone A."/>
            <person name="Thane N."/>
            <person name="Henke J."/>
            <person name="Wang T."/>
            <person name="Ruppert J."/>
            <person name="Shah N."/>
            <person name="Rotter K."/>
            <person name="Hodges J."/>
            <person name="Ingenthron E."/>
            <person name="Cordes M."/>
            <person name="Kohlberg S."/>
            <person name="Sgro J."/>
            <person name="Delgado B."/>
            <person name="Mead K."/>
            <person name="Chinwalla A."/>
            <person name="Leonard S."/>
            <person name="Crouse K."/>
            <person name="Collura K."/>
            <person name="Kudrna D."/>
            <person name="Currie J."/>
            <person name="He R."/>
            <person name="Angelova A."/>
            <person name="Rajasekar S."/>
            <person name="Mueller T."/>
            <person name="Lomeli R."/>
            <person name="Scara G."/>
            <person name="Ko A."/>
            <person name="Delaney K."/>
            <person name="Wissotski M."/>
            <person name="Lopez G."/>
            <person name="Campos D."/>
            <person name="Braidotti M."/>
            <person name="Ashley E."/>
            <person name="Golser W."/>
            <person name="Kim H."/>
            <person name="Lee S."/>
            <person name="Lin J."/>
            <person name="Dujmic Z."/>
            <person name="Kim W."/>
            <person name="Talag J."/>
            <person name="Zuccolo A."/>
            <person name="Fan C."/>
            <person name="Sebastian A."/>
            <person name="Kramer M."/>
            <person name="Spiegel L."/>
            <person name="Nascimento L."/>
            <person name="Zutavern T."/>
            <person name="Miller B."/>
            <person name="Ambroise C."/>
            <person name="Muller S."/>
            <person name="Spooner W."/>
            <person name="Narechania A."/>
            <person name="Ren L."/>
            <person name="Wei S."/>
            <person name="Kumari S."/>
            <person name="Faga B."/>
            <person name="Levy M.J."/>
            <person name="McMahan L."/>
            <person name="Van Buren P."/>
            <person name="Vaughn M.W."/>
            <person name="Ying K."/>
            <person name="Yeh C.-T."/>
            <person name="Emrich S.J."/>
            <person name="Jia Y."/>
            <person name="Kalyanaraman A."/>
            <person name="Hsia A.-P."/>
            <person name="Barbazuk W.B."/>
            <person name="Baucom R.S."/>
            <person name="Brutnell T.P."/>
            <person name="Carpita N.C."/>
            <person name="Chaparro C."/>
            <person name="Chia J.-M."/>
            <person name="Deragon J.-M."/>
            <person name="Estill J.C."/>
            <person name="Fu Y."/>
            <person name="Jeddeloh J.A."/>
            <person name="Han Y."/>
            <person name="Lee H."/>
            <person name="Li P."/>
            <person name="Lisch D.R."/>
            <person name="Liu S."/>
            <person name="Liu Z."/>
            <person name="Nagel D.H."/>
            <person name="McCann M.C."/>
            <person name="SanMiguel P."/>
            <person name="Myers A.M."/>
            <person name="Nettleton D."/>
            <person name="Nguyen J."/>
            <person name="Penning B.W."/>
            <person name="Ponnala L."/>
            <person name="Schneider K.L."/>
            <person name="Schwartz D.C."/>
            <person name="Sharma A."/>
            <person name="Soderlund C."/>
            <person name="Springer N.M."/>
            <person name="Sun Q."/>
            <person name="Wang H."/>
            <person name="Waterman M."/>
            <person name="Westerman R."/>
            <person name="Wolfgruber T.K."/>
            <person name="Yang L."/>
            <person name="Yu Y."/>
            <person name="Zhang L."/>
            <person name="Zhou S."/>
            <person name="Zhu Q."/>
            <person name="Bennetzen J.L."/>
            <person name="Dawe R.K."/>
            <person name="Jiang J."/>
            <person name="Jiang N."/>
            <person name="Presting G.G."/>
            <person name="Wessler S.R."/>
            <person name="Aluru S."/>
            <person name="Martienssen R.A."/>
            <person name="Clifton S.W."/>
            <person name="McCombie W.R."/>
            <person name="Wing R.A."/>
            <person name="Wilson R.K."/>
        </authorList>
    </citation>
    <scope>NUCLEOTIDE SEQUENCE [LARGE SCALE GENOMIC DNA]</scope>
    <source>
        <strain evidence="2">cv. B73</strain>
    </source>
</reference>
<proteinExistence type="predicted"/>
<evidence type="ECO:0000313" key="2">
    <source>
        <dbReference type="Proteomes" id="UP000007305"/>
    </source>
</evidence>
<organism evidence="1 2">
    <name type="scientific">Zea mays</name>
    <name type="common">Maize</name>
    <dbReference type="NCBI Taxonomy" id="4577"/>
    <lineage>
        <taxon>Eukaryota</taxon>
        <taxon>Viridiplantae</taxon>
        <taxon>Streptophyta</taxon>
        <taxon>Embryophyta</taxon>
        <taxon>Tracheophyta</taxon>
        <taxon>Spermatophyta</taxon>
        <taxon>Magnoliopsida</taxon>
        <taxon>Liliopsida</taxon>
        <taxon>Poales</taxon>
        <taxon>Poaceae</taxon>
        <taxon>PACMAD clade</taxon>
        <taxon>Panicoideae</taxon>
        <taxon>Andropogonodae</taxon>
        <taxon>Andropogoneae</taxon>
        <taxon>Tripsacinae</taxon>
        <taxon>Zea</taxon>
    </lineage>
</organism>